<organism evidence="9 10">
    <name type="scientific">Candidatus Woesebacteria bacterium RIFCSPHIGHO2_12_FULL_41_24</name>
    <dbReference type="NCBI Taxonomy" id="1802510"/>
    <lineage>
        <taxon>Bacteria</taxon>
        <taxon>Candidatus Woeseibacteriota</taxon>
    </lineage>
</organism>
<keyword evidence="5" id="KW-0547">Nucleotide-binding</keyword>
<dbReference type="SMART" id="SM00839">
    <property type="entry name" value="ELFV_dehydrog"/>
    <property type="match status" value="1"/>
</dbReference>
<keyword evidence="2 3" id="KW-0560">Oxidoreductase</keyword>
<dbReference type="InterPro" id="IPR006096">
    <property type="entry name" value="Glu/Leu/Phe/Val/Trp_DH_C"/>
</dbReference>
<dbReference type="InterPro" id="IPR036291">
    <property type="entry name" value="NAD(P)-bd_dom_sf"/>
</dbReference>
<dbReference type="PROSITE" id="PS00074">
    <property type="entry name" value="GLFV_DEHYDROGENASE"/>
    <property type="match status" value="1"/>
</dbReference>
<dbReference type="Gene3D" id="3.40.50.720">
    <property type="entry name" value="NAD(P)-binding Rossmann-like Domain"/>
    <property type="match status" value="1"/>
</dbReference>
<dbReference type="PANTHER" id="PTHR11606">
    <property type="entry name" value="GLUTAMATE DEHYDROGENASE"/>
    <property type="match status" value="1"/>
</dbReference>
<dbReference type="GO" id="GO:0006538">
    <property type="term" value="P:L-glutamate catabolic process"/>
    <property type="evidence" value="ECO:0007669"/>
    <property type="project" value="TreeGrafter"/>
</dbReference>
<dbReference type="SUPFAM" id="SSF51735">
    <property type="entry name" value="NAD(P)-binding Rossmann-fold domains"/>
    <property type="match status" value="1"/>
</dbReference>
<dbReference type="SUPFAM" id="SSF53223">
    <property type="entry name" value="Aminoacid dehydrogenase-like, N-terminal domain"/>
    <property type="match status" value="1"/>
</dbReference>
<dbReference type="Gene3D" id="3.40.50.10860">
    <property type="entry name" value="Leucine Dehydrogenase, chain A, domain 1"/>
    <property type="match status" value="1"/>
</dbReference>
<feature type="binding site" evidence="5">
    <location>
        <position position="92"/>
    </location>
    <ligand>
        <name>substrate</name>
    </ligand>
</feature>
<evidence type="ECO:0000256" key="5">
    <source>
        <dbReference type="PIRSR" id="PIRSR000185-2"/>
    </source>
</evidence>
<reference evidence="9 10" key="1">
    <citation type="journal article" date="2016" name="Nat. Commun.">
        <title>Thousands of microbial genomes shed light on interconnected biogeochemical processes in an aquifer system.</title>
        <authorList>
            <person name="Anantharaman K."/>
            <person name="Brown C.T."/>
            <person name="Hug L.A."/>
            <person name="Sharon I."/>
            <person name="Castelle C.J."/>
            <person name="Probst A.J."/>
            <person name="Thomas B.C."/>
            <person name="Singh A."/>
            <person name="Wilkins M.J."/>
            <person name="Karaoz U."/>
            <person name="Brodie E.L."/>
            <person name="Williams K.H."/>
            <person name="Hubbard S.S."/>
            <person name="Banfield J.F."/>
        </authorList>
    </citation>
    <scope>NUCLEOTIDE SEQUENCE [LARGE SCALE GENOMIC DNA]</scope>
</reference>
<dbReference type="GO" id="GO:0000166">
    <property type="term" value="F:nucleotide binding"/>
    <property type="evidence" value="ECO:0007669"/>
    <property type="project" value="UniProtKB-KW"/>
</dbReference>
<dbReference type="PRINTS" id="PR00082">
    <property type="entry name" value="GLFDHDRGNASE"/>
</dbReference>
<dbReference type="InterPro" id="IPR006097">
    <property type="entry name" value="Glu/Leu/Phe/Val/Trp_DH_dimer"/>
</dbReference>
<dbReference type="AlphaFoldDB" id="A0A1F8AUB9"/>
<sequence>MPESLYKNAVSQLKEVAKLLKLSKKEVDYLSKPERFHKNTLRVKMDNGAIRQFKAFRSQHNSARGPYKGGIRFHPQVSQDEVMALSMWMSWKTAVVGIPYGGGKGGVVVDPGELSVGELERLSRTYAGWAGKFIGPWTDVPAPDVNTDSQVMAWMVDEIEKTQTSKTQKLQVNPRATFTGKPLEIGGSQGREEATGLGGFYTLEKLTHHSSLVTRNSTIAVQGIGNVGYWFAKFVSDGGYKVVAISDSKGGVYNPKGIDLEKVMEHKKKTGSVLGLYHELTNQELITLNVDVLVPAALENVITGENAKDVKAKVIIELANGPVAPKADEILLRRKILSVPDVLANAGGVTVSYFEWVQNLSGYYWEKQEVFEKLKIIMDRAFAEMWHVHLDKPRLSLRMCAYINAVSKVVSVMRVLGRI</sequence>
<protein>
    <recommendedName>
        <fullName evidence="3">Glutamate dehydrogenase</fullName>
    </recommendedName>
</protein>
<dbReference type="CDD" id="cd01076">
    <property type="entry name" value="NAD_bind_1_Glu_DH"/>
    <property type="match status" value="1"/>
</dbReference>
<dbReference type="Pfam" id="PF00208">
    <property type="entry name" value="ELFV_dehydrog"/>
    <property type="match status" value="1"/>
</dbReference>
<dbReference type="InterPro" id="IPR046346">
    <property type="entry name" value="Aminoacid_DH-like_N_sf"/>
</dbReference>
<accession>A0A1F8AUB9</accession>
<evidence type="ECO:0000256" key="6">
    <source>
        <dbReference type="PIRSR" id="PIRSR000185-3"/>
    </source>
</evidence>
<comment type="caution">
    <text evidence="9">The sequence shown here is derived from an EMBL/GenBank/DDBJ whole genome shotgun (WGS) entry which is preliminary data.</text>
</comment>
<proteinExistence type="inferred from homology"/>
<dbReference type="Proteomes" id="UP000178603">
    <property type="component" value="Unassembled WGS sequence"/>
</dbReference>
<dbReference type="InterPro" id="IPR014362">
    <property type="entry name" value="Glu_DH"/>
</dbReference>
<dbReference type="InterPro" id="IPR033524">
    <property type="entry name" value="Glu/Leu/Phe/Val_DH_AS"/>
</dbReference>
<evidence type="ECO:0000259" key="8">
    <source>
        <dbReference type="SMART" id="SM00839"/>
    </source>
</evidence>
<feature type="active site" description="Proton donor" evidence="4">
    <location>
        <position position="104"/>
    </location>
</feature>
<name>A0A1F8AUB9_9BACT</name>
<dbReference type="InterPro" id="IPR033922">
    <property type="entry name" value="NAD_bind_Glu_DH"/>
</dbReference>
<dbReference type="GO" id="GO:0004352">
    <property type="term" value="F:glutamate dehydrogenase (NAD+) activity"/>
    <property type="evidence" value="ECO:0007669"/>
    <property type="project" value="TreeGrafter"/>
</dbReference>
<evidence type="ECO:0000313" key="9">
    <source>
        <dbReference type="EMBL" id="OGM54878.1"/>
    </source>
</evidence>
<gene>
    <name evidence="9" type="ORF">A3E44_01845</name>
</gene>
<dbReference type="EMBL" id="MGGW01000009">
    <property type="protein sequence ID" value="OGM54878.1"/>
    <property type="molecule type" value="Genomic_DNA"/>
</dbReference>
<evidence type="ECO:0000256" key="7">
    <source>
        <dbReference type="RuleBase" id="RU004417"/>
    </source>
</evidence>
<feature type="binding site" evidence="5">
    <location>
        <position position="226"/>
    </location>
    <ligand>
        <name>NAD(+)</name>
        <dbReference type="ChEBI" id="CHEBI:57540"/>
    </ligand>
</feature>
<feature type="site" description="Important for catalysis" evidence="6">
    <location>
        <position position="144"/>
    </location>
</feature>
<dbReference type="InterPro" id="IPR006095">
    <property type="entry name" value="Glu/Leu/Phe/Val/Trp_DH"/>
</dbReference>
<evidence type="ECO:0000256" key="1">
    <source>
        <dbReference type="ARBA" id="ARBA00006382"/>
    </source>
</evidence>
<feature type="binding site" evidence="5">
    <location>
        <position position="195"/>
    </location>
    <ligand>
        <name>NAD(+)</name>
        <dbReference type="ChEBI" id="CHEBI:57540"/>
    </ligand>
</feature>
<dbReference type="PANTHER" id="PTHR11606:SF13">
    <property type="entry name" value="GLUTAMATE DEHYDROGENASE 1, MITOCHONDRIAL"/>
    <property type="match status" value="1"/>
</dbReference>
<comment type="similarity">
    <text evidence="1 3 7">Belongs to the Glu/Leu/Phe/Val dehydrogenases family.</text>
</comment>
<keyword evidence="5" id="KW-0520">NAD</keyword>
<dbReference type="Pfam" id="PF02812">
    <property type="entry name" value="ELFV_dehydrog_N"/>
    <property type="match status" value="1"/>
</dbReference>
<evidence type="ECO:0000313" key="10">
    <source>
        <dbReference type="Proteomes" id="UP000178603"/>
    </source>
</evidence>
<feature type="binding site" evidence="5">
    <location>
        <position position="352"/>
    </location>
    <ligand>
        <name>substrate</name>
    </ligand>
</feature>
<evidence type="ECO:0000256" key="3">
    <source>
        <dbReference type="PIRNR" id="PIRNR000185"/>
    </source>
</evidence>
<dbReference type="PIRSF" id="PIRSF000185">
    <property type="entry name" value="Glu_DH"/>
    <property type="match status" value="1"/>
</dbReference>
<feature type="binding site" evidence="5">
    <location>
        <position position="68"/>
    </location>
    <ligand>
        <name>substrate</name>
    </ligand>
</feature>
<feature type="domain" description="Glutamate/phenylalanine/leucine/valine/L-tryptophan dehydrogenase C-terminal" evidence="8">
    <location>
        <begin position="188"/>
        <end position="417"/>
    </location>
</feature>
<evidence type="ECO:0000256" key="4">
    <source>
        <dbReference type="PIRSR" id="PIRSR000185-1"/>
    </source>
</evidence>
<evidence type="ECO:0000256" key="2">
    <source>
        <dbReference type="ARBA" id="ARBA00023002"/>
    </source>
</evidence>